<dbReference type="AlphaFoldDB" id="A0A914EMU9"/>
<keyword evidence="1" id="KW-0812">Transmembrane</keyword>
<dbReference type="Proteomes" id="UP000887540">
    <property type="component" value="Unplaced"/>
</dbReference>
<reference evidence="3" key="1">
    <citation type="submission" date="2022-11" db="UniProtKB">
        <authorList>
            <consortium name="WormBaseParasite"/>
        </authorList>
    </citation>
    <scope>IDENTIFICATION</scope>
</reference>
<evidence type="ECO:0000313" key="2">
    <source>
        <dbReference type="Proteomes" id="UP000887540"/>
    </source>
</evidence>
<sequence length="168" mass="18652">MLAVVFVAESIPTFGPVLDLVGGSSQTFTAIVFPVLFYVFIWAKAKVKEEYRAINKTEWDGIPTIKQVFKHCPPWLLISCGIIIVIGVIGAATATYSAILEITTTQFQEPSILEITTTQFQEPCYVSAFKKGKSANDDKHTNCCGHNQTINRYNDISRCSDPDLGYYT</sequence>
<feature type="transmembrane region" description="Helical" evidence="1">
    <location>
        <begin position="20"/>
        <end position="43"/>
    </location>
</feature>
<proteinExistence type="predicted"/>
<keyword evidence="1" id="KW-0472">Membrane</keyword>
<protein>
    <submittedName>
        <fullName evidence="3">Amino acid transporter transmembrane domain-containing protein</fullName>
    </submittedName>
</protein>
<dbReference type="WBParaSite" id="ACRNAN_scaffold8855.g11449.t1">
    <property type="protein sequence ID" value="ACRNAN_scaffold8855.g11449.t1"/>
    <property type="gene ID" value="ACRNAN_scaffold8855.g11449"/>
</dbReference>
<organism evidence="2 3">
    <name type="scientific">Acrobeloides nanus</name>
    <dbReference type="NCBI Taxonomy" id="290746"/>
    <lineage>
        <taxon>Eukaryota</taxon>
        <taxon>Metazoa</taxon>
        <taxon>Ecdysozoa</taxon>
        <taxon>Nematoda</taxon>
        <taxon>Chromadorea</taxon>
        <taxon>Rhabditida</taxon>
        <taxon>Tylenchina</taxon>
        <taxon>Cephalobomorpha</taxon>
        <taxon>Cephaloboidea</taxon>
        <taxon>Cephalobidae</taxon>
        <taxon>Acrobeloides</taxon>
    </lineage>
</organism>
<evidence type="ECO:0000256" key="1">
    <source>
        <dbReference type="SAM" id="Phobius"/>
    </source>
</evidence>
<keyword evidence="2" id="KW-1185">Reference proteome</keyword>
<accession>A0A914EMU9</accession>
<evidence type="ECO:0000313" key="3">
    <source>
        <dbReference type="WBParaSite" id="ACRNAN_scaffold8855.g11449.t1"/>
    </source>
</evidence>
<name>A0A914EMU9_9BILA</name>
<keyword evidence="1" id="KW-1133">Transmembrane helix</keyword>
<feature type="transmembrane region" description="Helical" evidence="1">
    <location>
        <begin position="75"/>
        <end position="99"/>
    </location>
</feature>